<feature type="domain" description="Amidase" evidence="1">
    <location>
        <begin position="18"/>
        <end position="173"/>
    </location>
</feature>
<proteinExistence type="predicted"/>
<dbReference type="PANTHER" id="PTHR46310">
    <property type="entry name" value="AMIDASE 1"/>
    <property type="match status" value="1"/>
</dbReference>
<evidence type="ECO:0000313" key="3">
    <source>
        <dbReference type="Proteomes" id="UP000269097"/>
    </source>
</evidence>
<organism evidence="2 3">
    <name type="scientific">Cohnella candidum</name>
    <dbReference type="NCBI Taxonomy" id="2674991"/>
    <lineage>
        <taxon>Bacteria</taxon>
        <taxon>Bacillati</taxon>
        <taxon>Bacillota</taxon>
        <taxon>Bacilli</taxon>
        <taxon>Bacillales</taxon>
        <taxon>Paenibacillaceae</taxon>
        <taxon>Cohnella</taxon>
    </lineage>
</organism>
<dbReference type="Gene3D" id="3.90.1300.10">
    <property type="entry name" value="Amidase signature (AS) domain"/>
    <property type="match status" value="1"/>
</dbReference>
<dbReference type="PANTHER" id="PTHR46310:SF7">
    <property type="entry name" value="AMIDASE 1"/>
    <property type="match status" value="1"/>
</dbReference>
<dbReference type="SUPFAM" id="SSF75304">
    <property type="entry name" value="Amidase signature (AS) enzymes"/>
    <property type="match status" value="1"/>
</dbReference>
<dbReference type="InterPro" id="IPR036928">
    <property type="entry name" value="AS_sf"/>
</dbReference>
<name>A0A3G3K640_9BACL</name>
<protein>
    <submittedName>
        <fullName evidence="2">Amidase</fullName>
        <ecNumber evidence="2">3.5.1.4</ecNumber>
    </submittedName>
</protein>
<dbReference type="EC" id="3.5.1.4" evidence="2"/>
<sequence>MPDAWNAYVKEDFSLEPAATGRLDGLTFSVKDVFALQGWANTAGNPDWHRSHGPSADNADAVDSLLRHGAKLKGITHTDELMYSLNGENFHFGTPVNPRAPDRLPGGSSSGSAVAAAAALTDFALGTDTGGSVRVPSSYCGVYGIRPTHGAVSVRGVIPLAPVFDTVGWMSRDPGVLLEAGLALLPPPAFPQESGGFSRWLHVKEAWDLAEPEVEAGLLAGMAAFEWPGDRGREWVEAVPGGLAALADSFRAIQGFEIWQTHGEWIGRERPLFGPDIAERFAWAATITPEDYRKHQAAKREVTARVEALIGEDGLLVLPTVPCVAPAKGQSGEAIGRIRSRVMQICCLAGMTGLPQVTIPAGTADGLPVGVSFIAGRGQDVRLLRWVREIAGRAGRSV</sequence>
<dbReference type="GO" id="GO:0004040">
    <property type="term" value="F:amidase activity"/>
    <property type="evidence" value="ECO:0007669"/>
    <property type="project" value="UniProtKB-EC"/>
</dbReference>
<evidence type="ECO:0000313" key="2">
    <source>
        <dbReference type="EMBL" id="AYQ75631.1"/>
    </source>
</evidence>
<dbReference type="InterPro" id="IPR023631">
    <property type="entry name" value="Amidase_dom"/>
</dbReference>
<evidence type="ECO:0000259" key="1">
    <source>
        <dbReference type="Pfam" id="PF01425"/>
    </source>
</evidence>
<feature type="domain" description="Amidase" evidence="1">
    <location>
        <begin position="288"/>
        <end position="384"/>
    </location>
</feature>
<accession>A0A3G3K640</accession>
<dbReference type="NCBIfam" id="NF006169">
    <property type="entry name" value="PRK08310.1"/>
    <property type="match status" value="1"/>
</dbReference>
<keyword evidence="2" id="KW-0378">Hydrolase</keyword>
<dbReference type="KEGG" id="coh:EAV92_12855"/>
<dbReference type="AlphaFoldDB" id="A0A3G3K640"/>
<dbReference type="EMBL" id="CP033433">
    <property type="protein sequence ID" value="AYQ75631.1"/>
    <property type="molecule type" value="Genomic_DNA"/>
</dbReference>
<reference evidence="2 3" key="1">
    <citation type="submission" date="2018-10" db="EMBL/GenBank/DDBJ databases">
        <title>Genome Sequence of Cohnella sp.</title>
        <authorList>
            <person name="Srinivasan S."/>
            <person name="Kim M.K."/>
        </authorList>
    </citation>
    <scope>NUCLEOTIDE SEQUENCE [LARGE SCALE GENOMIC DNA]</scope>
    <source>
        <strain evidence="2 3">18JY8-7</strain>
    </source>
</reference>
<dbReference type="Proteomes" id="UP000269097">
    <property type="component" value="Chromosome"/>
</dbReference>
<dbReference type="Pfam" id="PF01425">
    <property type="entry name" value="Amidase"/>
    <property type="match status" value="2"/>
</dbReference>
<keyword evidence="3" id="KW-1185">Reference proteome</keyword>
<gene>
    <name evidence="2" type="ORF">EAV92_12855</name>
</gene>